<dbReference type="FunFam" id="1.10.472.10:FF:000198">
    <property type="entry name" value="G2/mitotic-specific cyclin-B1"/>
    <property type="match status" value="1"/>
</dbReference>
<dbReference type="EMBL" id="VXAI01000269">
    <property type="protein sequence ID" value="NXJ68593.1"/>
    <property type="molecule type" value="Genomic_DNA"/>
</dbReference>
<feature type="domain" description="Cyclin-like" evidence="7">
    <location>
        <begin position="165"/>
        <end position="246"/>
    </location>
</feature>
<keyword evidence="5" id="KW-0131">Cell cycle</keyword>
<evidence type="ECO:0000256" key="3">
    <source>
        <dbReference type="ARBA" id="ARBA00022618"/>
    </source>
</evidence>
<comment type="caution">
    <text evidence="9">The sequence shown here is derived from an EMBL/GenBank/DDBJ whole genome shotgun (WGS) entry which is preliminary data.</text>
</comment>
<dbReference type="InterPro" id="IPR036915">
    <property type="entry name" value="Cyclin-like_sf"/>
</dbReference>
<feature type="domain" description="Cyclin C-terminal" evidence="8">
    <location>
        <begin position="161"/>
        <end position="279"/>
    </location>
</feature>
<feature type="domain" description="Cyclin-like" evidence="7">
    <location>
        <begin position="68"/>
        <end position="152"/>
    </location>
</feature>
<comment type="function">
    <text evidence="1">Essential for the control of the cell cycle at the G2/M (mitosis) transition.</text>
</comment>
<dbReference type="SUPFAM" id="SSF47954">
    <property type="entry name" value="Cyclin-like"/>
    <property type="match status" value="2"/>
</dbReference>
<evidence type="ECO:0000256" key="1">
    <source>
        <dbReference type="ARBA" id="ARBA00003222"/>
    </source>
</evidence>
<organism evidence="9 10">
    <name type="scientific">Rostratula benghalensis</name>
    <name type="common">greater painted-snipe</name>
    <dbReference type="NCBI Taxonomy" id="118793"/>
    <lineage>
        <taxon>Eukaryota</taxon>
        <taxon>Metazoa</taxon>
        <taxon>Chordata</taxon>
        <taxon>Craniata</taxon>
        <taxon>Vertebrata</taxon>
        <taxon>Euteleostomi</taxon>
        <taxon>Archelosauria</taxon>
        <taxon>Archosauria</taxon>
        <taxon>Dinosauria</taxon>
        <taxon>Saurischia</taxon>
        <taxon>Theropoda</taxon>
        <taxon>Coelurosauria</taxon>
        <taxon>Aves</taxon>
        <taxon>Neognathae</taxon>
        <taxon>Neoaves</taxon>
        <taxon>Charadriiformes</taxon>
        <taxon>Rostratulidae</taxon>
        <taxon>Rostratula</taxon>
    </lineage>
</organism>
<gene>
    <name evidence="9" type="primary">Ccnb1</name>
    <name evidence="9" type="ORF">ROSBEN_R15060</name>
</gene>
<keyword evidence="4 6" id="KW-0195">Cyclin</keyword>
<evidence type="ECO:0000259" key="7">
    <source>
        <dbReference type="SMART" id="SM00385"/>
    </source>
</evidence>
<evidence type="ECO:0000313" key="10">
    <source>
        <dbReference type="Proteomes" id="UP000545435"/>
    </source>
</evidence>
<dbReference type="InterPro" id="IPR006671">
    <property type="entry name" value="Cyclin_N"/>
</dbReference>
<evidence type="ECO:0000259" key="8">
    <source>
        <dbReference type="SMART" id="SM01332"/>
    </source>
</evidence>
<evidence type="ECO:0000313" key="9">
    <source>
        <dbReference type="EMBL" id="NXJ68593.1"/>
    </source>
</evidence>
<evidence type="ECO:0000256" key="4">
    <source>
        <dbReference type="ARBA" id="ARBA00023127"/>
    </source>
</evidence>
<dbReference type="InterPro" id="IPR004367">
    <property type="entry name" value="Cyclin_C-dom"/>
</dbReference>
<evidence type="ECO:0000256" key="5">
    <source>
        <dbReference type="ARBA" id="ARBA00023306"/>
    </source>
</evidence>
<dbReference type="PIRSF" id="PIRSF001771">
    <property type="entry name" value="Cyclin_A_B_D_E"/>
    <property type="match status" value="1"/>
</dbReference>
<dbReference type="PANTHER" id="PTHR10177">
    <property type="entry name" value="CYCLINS"/>
    <property type="match status" value="1"/>
</dbReference>
<keyword evidence="3" id="KW-0132">Cell division</keyword>
<sequence length="294" mass="33704">ENICQVFSLLMLGVEDVDENDSGDPSLCSSYVKDIYKYLRYLEENKPIRPKYLAGQEINGNMRAILADWLVQVQVKFGLYQETLYMAVGIIDCYLQNNVVSKKMLELLGVAAMFIASKYEEVVAPSIEDFIYATYNTYTKKQICQMEMKVLQALDFCLGRPLPSHFLRRFLKIAKVNIEQYILAKYLMELSILDYDMVHFPPSLTAAAASCLALKLYNGCEWTPTLQYYTSYTEEDLIPVMRHIAKNVVLVNEDVTKQKAIKNKYATSLNYRVSTLEQLKSSAVRNLAHPVMDK</sequence>
<feature type="non-terminal residue" evidence="9">
    <location>
        <position position="294"/>
    </location>
</feature>
<name>A0A7L0DAA0_9CHAR</name>
<proteinExistence type="inferred from homology"/>
<reference evidence="9 10" key="1">
    <citation type="submission" date="2019-09" db="EMBL/GenBank/DDBJ databases">
        <title>Bird 10,000 Genomes (B10K) Project - Family phase.</title>
        <authorList>
            <person name="Zhang G."/>
        </authorList>
    </citation>
    <scope>NUCLEOTIDE SEQUENCE [LARGE SCALE GENOMIC DNA]</scope>
    <source>
        <strain evidence="9">B10K-DU-006-20</strain>
        <tissue evidence="9">Mixed tissue sample</tissue>
    </source>
</reference>
<dbReference type="GO" id="GO:0051301">
    <property type="term" value="P:cell division"/>
    <property type="evidence" value="ECO:0007669"/>
    <property type="project" value="UniProtKB-KW"/>
</dbReference>
<dbReference type="Proteomes" id="UP000545435">
    <property type="component" value="Unassembled WGS sequence"/>
</dbReference>
<dbReference type="GO" id="GO:0005829">
    <property type="term" value="C:cytosol"/>
    <property type="evidence" value="ECO:0007669"/>
    <property type="project" value="UniProtKB-ARBA"/>
</dbReference>
<comment type="similarity">
    <text evidence="2">Belongs to the cyclin family. Cyclin AB subfamily.</text>
</comment>
<accession>A0A7L0DAA0</accession>
<dbReference type="GO" id="GO:0016538">
    <property type="term" value="F:cyclin-dependent protein serine/threonine kinase regulator activity"/>
    <property type="evidence" value="ECO:0007669"/>
    <property type="project" value="InterPro"/>
</dbReference>
<dbReference type="SMART" id="SM01332">
    <property type="entry name" value="Cyclin_C"/>
    <property type="match status" value="1"/>
</dbReference>
<keyword evidence="10" id="KW-1185">Reference proteome</keyword>
<dbReference type="GO" id="GO:0044772">
    <property type="term" value="P:mitotic cell cycle phase transition"/>
    <property type="evidence" value="ECO:0007669"/>
    <property type="project" value="InterPro"/>
</dbReference>
<protein>
    <submittedName>
        <fullName evidence="9">CCNB1 protein</fullName>
    </submittedName>
</protein>
<dbReference type="Pfam" id="PF00134">
    <property type="entry name" value="Cyclin_N"/>
    <property type="match status" value="1"/>
</dbReference>
<dbReference type="Gene3D" id="1.10.472.10">
    <property type="entry name" value="Cyclin-like"/>
    <property type="match status" value="2"/>
</dbReference>
<evidence type="ECO:0000256" key="6">
    <source>
        <dbReference type="RuleBase" id="RU000383"/>
    </source>
</evidence>
<dbReference type="InterPro" id="IPR013763">
    <property type="entry name" value="Cyclin-like_dom"/>
</dbReference>
<dbReference type="SMART" id="SM00385">
    <property type="entry name" value="CYCLIN"/>
    <property type="match status" value="2"/>
</dbReference>
<dbReference type="InterPro" id="IPR039361">
    <property type="entry name" value="Cyclin"/>
</dbReference>
<dbReference type="Pfam" id="PF02984">
    <property type="entry name" value="Cyclin_C"/>
    <property type="match status" value="1"/>
</dbReference>
<dbReference type="AlphaFoldDB" id="A0A7L0DAA0"/>
<feature type="non-terminal residue" evidence="9">
    <location>
        <position position="1"/>
    </location>
</feature>
<evidence type="ECO:0000256" key="2">
    <source>
        <dbReference type="ARBA" id="ARBA00006955"/>
    </source>
</evidence>
<dbReference type="InterPro" id="IPR046965">
    <property type="entry name" value="Cyclin_A/B-like"/>
</dbReference>